<dbReference type="Pfam" id="PF04046">
    <property type="entry name" value="PSP"/>
    <property type="match status" value="1"/>
</dbReference>
<dbReference type="PANTHER" id="PTHR12785:SF6">
    <property type="entry name" value="SPLICING FACTOR 3B SUBUNIT 2"/>
    <property type="match status" value="1"/>
</dbReference>
<dbReference type="AlphaFoldDB" id="A0A448WG95"/>
<dbReference type="SMART" id="SM00581">
    <property type="entry name" value="PSP"/>
    <property type="match status" value="1"/>
</dbReference>
<organism evidence="3 4">
    <name type="scientific">Protopolystoma xenopodis</name>
    <dbReference type="NCBI Taxonomy" id="117903"/>
    <lineage>
        <taxon>Eukaryota</taxon>
        <taxon>Metazoa</taxon>
        <taxon>Spiralia</taxon>
        <taxon>Lophotrochozoa</taxon>
        <taxon>Platyhelminthes</taxon>
        <taxon>Monogenea</taxon>
        <taxon>Polyopisthocotylea</taxon>
        <taxon>Polystomatidea</taxon>
        <taxon>Polystomatidae</taxon>
        <taxon>Protopolystoma</taxon>
    </lineage>
</organism>
<dbReference type="OrthoDB" id="10260794at2759"/>
<feature type="compositionally biased region" description="Low complexity" evidence="1">
    <location>
        <begin position="34"/>
        <end position="47"/>
    </location>
</feature>
<feature type="domain" description="PSP proline-rich" evidence="2">
    <location>
        <begin position="217"/>
        <end position="275"/>
    </location>
</feature>
<dbReference type="PANTHER" id="PTHR12785">
    <property type="entry name" value="SPLICING FACTOR 3B"/>
    <property type="match status" value="1"/>
</dbReference>
<name>A0A448WG95_9PLAT</name>
<feature type="region of interest" description="Disordered" evidence="1">
    <location>
        <begin position="1"/>
        <end position="71"/>
    </location>
</feature>
<evidence type="ECO:0000313" key="4">
    <source>
        <dbReference type="Proteomes" id="UP000784294"/>
    </source>
</evidence>
<dbReference type="Pfam" id="PF04037">
    <property type="entry name" value="DUF382"/>
    <property type="match status" value="1"/>
</dbReference>
<reference evidence="3" key="1">
    <citation type="submission" date="2018-11" db="EMBL/GenBank/DDBJ databases">
        <authorList>
            <consortium name="Pathogen Informatics"/>
        </authorList>
    </citation>
    <scope>NUCLEOTIDE SEQUENCE</scope>
</reference>
<keyword evidence="4" id="KW-1185">Reference proteome</keyword>
<evidence type="ECO:0000259" key="2">
    <source>
        <dbReference type="SMART" id="SM00581"/>
    </source>
</evidence>
<dbReference type="Proteomes" id="UP000784294">
    <property type="component" value="Unassembled WGS sequence"/>
</dbReference>
<proteinExistence type="predicted"/>
<dbReference type="GO" id="GO:0005634">
    <property type="term" value="C:nucleus"/>
    <property type="evidence" value="ECO:0007669"/>
    <property type="project" value="InterPro"/>
</dbReference>
<sequence>MKARTAALLAAEEAESRSRSPEASGMRGAISKPTAGGATAGAAFGAASRIDDSDMSTVGEPEKPLSKKKQKLLNRPSVAALKQAVARPDVVEMWDVCARDPLLLVYLKSYRNTVPVPRHWCAKRKYLQGKRGFEKPPFRLPDFIARTGIMEMRQTVQDKDSEKTLKSKMREKIRPKVGKVDIDYHKLHDAFFKYQTKPKMTRHGDLYYEGKEFEVKLKEKKPGVLSEELKTALGLPLGVGSERYPPPWLIAMQRYGPPPSYPNLKIPGLNASIPDGCAFGYHPGGWGKPPVDELGRPIYGDVFGNGGNIAGVPPPPPTPITEVDQEMGKLRLHLTSLILNGSKKMSLFPLVIW</sequence>
<dbReference type="InterPro" id="IPR007180">
    <property type="entry name" value="DUF382"/>
</dbReference>
<protein>
    <recommendedName>
        <fullName evidence="2">PSP proline-rich domain-containing protein</fullName>
    </recommendedName>
</protein>
<evidence type="ECO:0000313" key="3">
    <source>
        <dbReference type="EMBL" id="VEL11040.1"/>
    </source>
</evidence>
<gene>
    <name evidence="3" type="ORF">PXEA_LOCUS4480</name>
</gene>
<feature type="compositionally biased region" description="Low complexity" evidence="1">
    <location>
        <begin position="1"/>
        <end position="11"/>
    </location>
</feature>
<dbReference type="InterPro" id="IPR052584">
    <property type="entry name" value="U2_snRNP_Complex_Component"/>
</dbReference>
<evidence type="ECO:0000256" key="1">
    <source>
        <dbReference type="SAM" id="MobiDB-lite"/>
    </source>
</evidence>
<comment type="caution">
    <text evidence="3">The sequence shown here is derived from an EMBL/GenBank/DDBJ whole genome shotgun (WGS) entry which is preliminary data.</text>
</comment>
<dbReference type="InterPro" id="IPR006568">
    <property type="entry name" value="PSP_pro-rich"/>
</dbReference>
<accession>A0A448WG95</accession>
<dbReference type="EMBL" id="CAAALY010010672">
    <property type="protein sequence ID" value="VEL11040.1"/>
    <property type="molecule type" value="Genomic_DNA"/>
</dbReference>